<feature type="transmembrane region" description="Helical" evidence="7">
    <location>
        <begin position="171"/>
        <end position="188"/>
    </location>
</feature>
<feature type="transmembrane region" description="Helical" evidence="7">
    <location>
        <begin position="132"/>
        <end position="150"/>
    </location>
</feature>
<evidence type="ECO:0000256" key="4">
    <source>
        <dbReference type="ARBA" id="ARBA00022692"/>
    </source>
</evidence>
<comment type="subcellular location">
    <subcellularLocation>
        <location evidence="1 7">Cell membrane</location>
        <topology evidence="1 7">Multi-pass membrane protein</topology>
    </subcellularLocation>
</comment>
<keyword evidence="9" id="KW-1185">Reference proteome</keyword>
<dbReference type="PANTHER" id="PTHR33508">
    <property type="entry name" value="UPF0056 MEMBRANE PROTEIN YHCE"/>
    <property type="match status" value="1"/>
</dbReference>
<dbReference type="Pfam" id="PF01914">
    <property type="entry name" value="MarC"/>
    <property type="match status" value="1"/>
</dbReference>
<dbReference type="AlphaFoldDB" id="A0A2N3IKP1"/>
<dbReference type="Proteomes" id="UP000233387">
    <property type="component" value="Unassembled WGS sequence"/>
</dbReference>
<reference evidence="8 9" key="1">
    <citation type="submission" date="2017-06" db="EMBL/GenBank/DDBJ databases">
        <title>Raineya orbicola gen. nov., sp. nov. a slightly thermophilic bacterium of the phylum Bacteroidetes and the description of Raineyaceae fam. nov.</title>
        <authorList>
            <person name="Albuquerque L."/>
            <person name="Polonia A.R.M."/>
            <person name="Barroso C."/>
            <person name="Froufe H.J.C."/>
            <person name="Lage O."/>
            <person name="Lobo-Da-Cunha A."/>
            <person name="Egas C."/>
            <person name="Da Costa M.S."/>
        </authorList>
    </citation>
    <scope>NUCLEOTIDE SEQUENCE [LARGE SCALE GENOMIC DNA]</scope>
    <source>
        <strain evidence="8 9">SPSPC-11</strain>
    </source>
</reference>
<evidence type="ECO:0000256" key="1">
    <source>
        <dbReference type="ARBA" id="ARBA00004651"/>
    </source>
</evidence>
<evidence type="ECO:0000313" key="8">
    <source>
        <dbReference type="EMBL" id="PKQ70864.1"/>
    </source>
</evidence>
<dbReference type="InterPro" id="IPR002771">
    <property type="entry name" value="Multi_antbiot-R_MarC"/>
</dbReference>
<keyword evidence="3" id="KW-1003">Cell membrane</keyword>
<dbReference type="PANTHER" id="PTHR33508:SF1">
    <property type="entry name" value="UPF0056 MEMBRANE PROTEIN YHCE"/>
    <property type="match status" value="1"/>
</dbReference>
<comment type="caution">
    <text evidence="8">The sequence shown here is derived from an EMBL/GenBank/DDBJ whole genome shotgun (WGS) entry which is preliminary data.</text>
</comment>
<evidence type="ECO:0000256" key="6">
    <source>
        <dbReference type="ARBA" id="ARBA00023136"/>
    </source>
</evidence>
<evidence type="ECO:0000256" key="7">
    <source>
        <dbReference type="RuleBase" id="RU362048"/>
    </source>
</evidence>
<gene>
    <name evidence="8" type="ORF">Rain11_0005</name>
</gene>
<protein>
    <recommendedName>
        <fullName evidence="7">UPF0056 membrane protein</fullName>
    </recommendedName>
</protein>
<name>A0A2N3IKP1_9BACT</name>
<evidence type="ECO:0000256" key="3">
    <source>
        <dbReference type="ARBA" id="ARBA00022475"/>
    </source>
</evidence>
<dbReference type="GO" id="GO:0005886">
    <property type="term" value="C:plasma membrane"/>
    <property type="evidence" value="ECO:0007669"/>
    <property type="project" value="UniProtKB-SubCell"/>
</dbReference>
<feature type="transmembrane region" description="Helical" evidence="7">
    <location>
        <begin position="12"/>
        <end position="30"/>
    </location>
</feature>
<feature type="transmembrane region" description="Helical" evidence="7">
    <location>
        <begin position="42"/>
        <end position="65"/>
    </location>
</feature>
<dbReference type="EMBL" id="NKXO01000001">
    <property type="protein sequence ID" value="PKQ70864.1"/>
    <property type="molecule type" value="Genomic_DNA"/>
</dbReference>
<dbReference type="RefSeq" id="WP_101357276.1">
    <property type="nucleotide sequence ID" value="NZ_NKXO01000001.1"/>
</dbReference>
<organism evidence="8 9">
    <name type="scientific">Raineya orbicola</name>
    <dbReference type="NCBI Taxonomy" id="2016530"/>
    <lineage>
        <taxon>Bacteria</taxon>
        <taxon>Pseudomonadati</taxon>
        <taxon>Bacteroidota</taxon>
        <taxon>Cytophagia</taxon>
        <taxon>Cytophagales</taxon>
        <taxon>Raineyaceae</taxon>
        <taxon>Raineya</taxon>
    </lineage>
</organism>
<evidence type="ECO:0000256" key="2">
    <source>
        <dbReference type="ARBA" id="ARBA00009784"/>
    </source>
</evidence>
<feature type="transmembrane region" description="Helical" evidence="7">
    <location>
        <begin position="71"/>
        <end position="93"/>
    </location>
</feature>
<accession>A0A2N3IKP1</accession>
<keyword evidence="5 7" id="KW-1133">Transmembrane helix</keyword>
<feature type="transmembrane region" description="Helical" evidence="7">
    <location>
        <begin position="105"/>
        <end position="126"/>
    </location>
</feature>
<sequence length="190" mass="20413">MLNFKEILTVSLILFSVIDILGSVPVIIDLKKRTGALHATQATFVAGLIMIAFLFLGESILRVLGLDTPSFAIAGALVIFFLGLEMVLGIHFFRGEMQGSGSSASIVPIAFPIIAGAGTMTTILSLRAEYQQVSILIAIVLNLILVYVVLKASGWIERKLGQAGTDVLRKVFGVILLAIAIKMFRVHLGM</sequence>
<evidence type="ECO:0000256" key="5">
    <source>
        <dbReference type="ARBA" id="ARBA00022989"/>
    </source>
</evidence>
<comment type="similarity">
    <text evidence="2 7">Belongs to the UPF0056 (MarC) family.</text>
</comment>
<proteinExistence type="inferred from homology"/>
<keyword evidence="6 7" id="KW-0472">Membrane</keyword>
<evidence type="ECO:0000313" key="9">
    <source>
        <dbReference type="Proteomes" id="UP000233387"/>
    </source>
</evidence>
<keyword evidence="4 7" id="KW-0812">Transmembrane</keyword>
<dbReference type="OrthoDB" id="978595at2"/>